<organism evidence="1">
    <name type="scientific">Guillardia theta (strain CCMP2712)</name>
    <name type="common">Cryptophyte</name>
    <dbReference type="NCBI Taxonomy" id="905079"/>
    <lineage>
        <taxon>Eukaryota</taxon>
        <taxon>Cryptophyceae</taxon>
        <taxon>Pyrenomonadales</taxon>
        <taxon>Geminigeraceae</taxon>
        <taxon>Guillardia</taxon>
    </lineage>
</organism>
<dbReference type="SUPFAM" id="SSF52833">
    <property type="entry name" value="Thioredoxin-like"/>
    <property type="match status" value="1"/>
</dbReference>
<reference evidence="3" key="2">
    <citation type="submission" date="2012-11" db="EMBL/GenBank/DDBJ databases">
        <authorList>
            <person name="Kuo A."/>
            <person name="Curtis B.A."/>
            <person name="Tanifuji G."/>
            <person name="Burki F."/>
            <person name="Gruber A."/>
            <person name="Irimia M."/>
            <person name="Maruyama S."/>
            <person name="Arias M.C."/>
            <person name="Ball S.G."/>
            <person name="Gile G.H."/>
            <person name="Hirakawa Y."/>
            <person name="Hopkins J.F."/>
            <person name="Rensing S.A."/>
            <person name="Schmutz J."/>
            <person name="Symeonidi A."/>
            <person name="Elias M."/>
            <person name="Eveleigh R.J."/>
            <person name="Herman E.K."/>
            <person name="Klute M.J."/>
            <person name="Nakayama T."/>
            <person name="Obornik M."/>
            <person name="Reyes-Prieto A."/>
            <person name="Armbrust E.V."/>
            <person name="Aves S.J."/>
            <person name="Beiko R.G."/>
            <person name="Coutinho P."/>
            <person name="Dacks J.B."/>
            <person name="Durnford D.G."/>
            <person name="Fast N.M."/>
            <person name="Green B.R."/>
            <person name="Grisdale C."/>
            <person name="Hempe F."/>
            <person name="Henrissat B."/>
            <person name="Hoppner M.P."/>
            <person name="Ishida K.-I."/>
            <person name="Kim E."/>
            <person name="Koreny L."/>
            <person name="Kroth P.G."/>
            <person name="Liu Y."/>
            <person name="Malik S.-B."/>
            <person name="Maier U.G."/>
            <person name="McRose D."/>
            <person name="Mock T."/>
            <person name="Neilson J.A."/>
            <person name="Onodera N.T."/>
            <person name="Poole A.M."/>
            <person name="Pritham E.J."/>
            <person name="Richards T.A."/>
            <person name="Rocap G."/>
            <person name="Roy S.W."/>
            <person name="Sarai C."/>
            <person name="Schaack S."/>
            <person name="Shirato S."/>
            <person name="Slamovits C.H."/>
            <person name="Spencer D.F."/>
            <person name="Suzuki S."/>
            <person name="Worden A.Z."/>
            <person name="Zauner S."/>
            <person name="Barry K."/>
            <person name="Bell C."/>
            <person name="Bharti A.K."/>
            <person name="Crow J.A."/>
            <person name="Grimwood J."/>
            <person name="Kramer R."/>
            <person name="Lindquist E."/>
            <person name="Lucas S."/>
            <person name="Salamov A."/>
            <person name="McFadden G.I."/>
            <person name="Lane C.E."/>
            <person name="Keeling P.J."/>
            <person name="Gray M.W."/>
            <person name="Grigoriev I.V."/>
            <person name="Archibald J.M."/>
        </authorList>
    </citation>
    <scope>NUCLEOTIDE SEQUENCE</scope>
    <source>
        <strain evidence="3">CCMP2712</strain>
    </source>
</reference>
<reference evidence="2" key="3">
    <citation type="submission" date="2015-06" db="UniProtKB">
        <authorList>
            <consortium name="EnsemblProtists"/>
        </authorList>
    </citation>
    <scope>IDENTIFICATION</scope>
</reference>
<evidence type="ECO:0000313" key="1">
    <source>
        <dbReference type="EMBL" id="EKX44266.1"/>
    </source>
</evidence>
<protein>
    <recommendedName>
        <fullName evidence="4">Thioredoxin domain-containing protein</fullName>
    </recommendedName>
</protein>
<evidence type="ECO:0008006" key="4">
    <source>
        <dbReference type="Google" id="ProtNLM"/>
    </source>
</evidence>
<keyword evidence="3" id="KW-1185">Reference proteome</keyword>
<dbReference type="RefSeq" id="XP_005831246.1">
    <property type="nucleotide sequence ID" value="XM_005831189.1"/>
</dbReference>
<dbReference type="GeneID" id="17301051"/>
<evidence type="ECO:0000313" key="2">
    <source>
        <dbReference type="EnsemblProtists" id="EKX44266"/>
    </source>
</evidence>
<dbReference type="InterPro" id="IPR036249">
    <property type="entry name" value="Thioredoxin-like_sf"/>
</dbReference>
<dbReference type="KEGG" id="gtt:GUITHDRAFT_153005"/>
<dbReference type="Proteomes" id="UP000011087">
    <property type="component" value="Unassembled WGS sequence"/>
</dbReference>
<accession>L1J6X0</accession>
<dbReference type="PaxDb" id="55529-EKX44266"/>
<gene>
    <name evidence="1" type="ORF">GUITHDRAFT_153005</name>
</gene>
<dbReference type="EMBL" id="JH993005">
    <property type="protein sequence ID" value="EKX44266.1"/>
    <property type="molecule type" value="Genomic_DNA"/>
</dbReference>
<proteinExistence type="predicted"/>
<name>L1J6X0_GUITC</name>
<evidence type="ECO:0000313" key="3">
    <source>
        <dbReference type="Proteomes" id="UP000011087"/>
    </source>
</evidence>
<dbReference type="HOGENOM" id="CLU_2390690_0_0_1"/>
<reference evidence="1 3" key="1">
    <citation type="journal article" date="2012" name="Nature">
        <title>Algal genomes reveal evolutionary mosaicism and the fate of nucleomorphs.</title>
        <authorList>
            <consortium name="DOE Joint Genome Institute"/>
            <person name="Curtis B.A."/>
            <person name="Tanifuji G."/>
            <person name="Burki F."/>
            <person name="Gruber A."/>
            <person name="Irimia M."/>
            <person name="Maruyama S."/>
            <person name="Arias M.C."/>
            <person name="Ball S.G."/>
            <person name="Gile G.H."/>
            <person name="Hirakawa Y."/>
            <person name="Hopkins J.F."/>
            <person name="Kuo A."/>
            <person name="Rensing S.A."/>
            <person name="Schmutz J."/>
            <person name="Symeonidi A."/>
            <person name="Elias M."/>
            <person name="Eveleigh R.J."/>
            <person name="Herman E.K."/>
            <person name="Klute M.J."/>
            <person name="Nakayama T."/>
            <person name="Obornik M."/>
            <person name="Reyes-Prieto A."/>
            <person name="Armbrust E.V."/>
            <person name="Aves S.J."/>
            <person name="Beiko R.G."/>
            <person name="Coutinho P."/>
            <person name="Dacks J.B."/>
            <person name="Durnford D.G."/>
            <person name="Fast N.M."/>
            <person name="Green B.R."/>
            <person name="Grisdale C.J."/>
            <person name="Hempel F."/>
            <person name="Henrissat B."/>
            <person name="Hoppner M.P."/>
            <person name="Ishida K."/>
            <person name="Kim E."/>
            <person name="Koreny L."/>
            <person name="Kroth P.G."/>
            <person name="Liu Y."/>
            <person name="Malik S.B."/>
            <person name="Maier U.G."/>
            <person name="McRose D."/>
            <person name="Mock T."/>
            <person name="Neilson J.A."/>
            <person name="Onodera N.T."/>
            <person name="Poole A.M."/>
            <person name="Pritham E.J."/>
            <person name="Richards T.A."/>
            <person name="Rocap G."/>
            <person name="Roy S.W."/>
            <person name="Sarai C."/>
            <person name="Schaack S."/>
            <person name="Shirato S."/>
            <person name="Slamovits C.H."/>
            <person name="Spencer D.F."/>
            <person name="Suzuki S."/>
            <person name="Worden A.Z."/>
            <person name="Zauner S."/>
            <person name="Barry K."/>
            <person name="Bell C."/>
            <person name="Bharti A.K."/>
            <person name="Crow J.A."/>
            <person name="Grimwood J."/>
            <person name="Kramer R."/>
            <person name="Lindquist E."/>
            <person name="Lucas S."/>
            <person name="Salamov A."/>
            <person name="McFadden G.I."/>
            <person name="Lane C.E."/>
            <person name="Keeling P.J."/>
            <person name="Gray M.W."/>
            <person name="Grigoriev I.V."/>
            <person name="Archibald J.M."/>
        </authorList>
    </citation>
    <scope>NUCLEOTIDE SEQUENCE</scope>
    <source>
        <strain evidence="1 3">CCMP2712</strain>
    </source>
</reference>
<dbReference type="EnsemblProtists" id="EKX44266">
    <property type="protein sequence ID" value="EKX44266"/>
    <property type="gene ID" value="GUITHDRAFT_153005"/>
</dbReference>
<dbReference type="AlphaFoldDB" id="L1J6X0"/>
<sequence length="94" mass="10766">MAEVADRSLPLAILFVELETTPQIWSYMSLLFQEVFQFAVVPKSNDLLCELYTIETFPAMIVIGVNDKEVHRYEGDVDYSSVSLWLSDVSVRMD</sequence>